<evidence type="ECO:0000313" key="5">
    <source>
        <dbReference type="EMBL" id="EBX7088570.1"/>
    </source>
</evidence>
<comment type="caution">
    <text evidence="6">The sequence shown here is derived from an EMBL/GenBank/DDBJ whole genome shotgun (WGS) entry which is preliminary data.</text>
</comment>
<gene>
    <name evidence="4" type="ORF">DRA33_05160</name>
    <name evidence="5" type="ORF">DS367_04580</name>
    <name evidence="6" type="ORF">G0E06_17505</name>
    <name evidence="7" type="ORF">G9X08_003040</name>
</gene>
<dbReference type="InterPro" id="IPR011010">
    <property type="entry name" value="DNA_brk_join_enz"/>
</dbReference>
<reference evidence="6" key="1">
    <citation type="journal article" date="2018" name="Genome Biol.">
        <title>SKESA: strategic k-mer extension for scrupulous assemblies.</title>
        <authorList>
            <person name="Souvorov A."/>
            <person name="Agarwala R."/>
            <person name="Lipman D.J."/>
        </authorList>
    </citation>
    <scope>NUCLEOTIDE SEQUENCE</scope>
    <source>
        <strain evidence="6">Salmonella enterica</strain>
    </source>
</reference>
<dbReference type="InterPro" id="IPR057084">
    <property type="entry name" value="Int_N"/>
</dbReference>
<evidence type="ECO:0000313" key="6">
    <source>
        <dbReference type="EMBL" id="HAC6989952.1"/>
    </source>
</evidence>
<dbReference type="GO" id="GO:0006310">
    <property type="term" value="P:DNA recombination"/>
    <property type="evidence" value="ECO:0007669"/>
    <property type="project" value="UniProtKB-KW"/>
</dbReference>
<organism evidence="6">
    <name type="scientific">Salmonella enterica subsp. enterica serovar Napoli</name>
    <dbReference type="NCBI Taxonomy" id="1151001"/>
    <lineage>
        <taxon>Bacteria</taxon>
        <taxon>Pseudomonadati</taxon>
        <taxon>Pseudomonadota</taxon>
        <taxon>Gammaproteobacteria</taxon>
        <taxon>Enterobacterales</taxon>
        <taxon>Enterobacteriaceae</taxon>
        <taxon>Salmonella</taxon>
    </lineage>
</organism>
<dbReference type="EMBL" id="AAHCRV010000008">
    <property type="protein sequence ID" value="EBU6389527.1"/>
    <property type="molecule type" value="Genomic_DNA"/>
</dbReference>
<dbReference type="PANTHER" id="PTHR30349:SF93">
    <property type="entry name" value="FELS-2 PROPHAGE PROTEIN"/>
    <property type="match status" value="1"/>
</dbReference>
<dbReference type="Pfam" id="PF00589">
    <property type="entry name" value="Phage_integrase"/>
    <property type="match status" value="1"/>
</dbReference>
<dbReference type="PANTHER" id="PTHR30349">
    <property type="entry name" value="PHAGE INTEGRASE-RELATED"/>
    <property type="match status" value="1"/>
</dbReference>
<name>A0A5I0FUP2_SALET</name>
<protein>
    <submittedName>
        <fullName evidence="6">Site-specific integrase</fullName>
    </submittedName>
    <submittedName>
        <fullName evidence="7">Tyrosine-type recombinase/integrase</fullName>
    </submittedName>
</protein>
<evidence type="ECO:0000256" key="1">
    <source>
        <dbReference type="ARBA" id="ARBA00022908"/>
    </source>
</evidence>
<reference evidence="6" key="3">
    <citation type="submission" date="2018-07" db="EMBL/GenBank/DDBJ databases">
        <authorList>
            <consortium name="NCBI Pathogen Detection Project"/>
        </authorList>
    </citation>
    <scope>NUCLEOTIDE SEQUENCE</scope>
    <source>
        <strain evidence="6">Salmonella enterica</strain>
    </source>
</reference>
<keyword evidence="1" id="KW-0229">DNA integration</keyword>
<dbReference type="Pfam" id="PF24624">
    <property type="entry name" value="Int_N"/>
    <property type="match status" value="1"/>
</dbReference>
<proteinExistence type="predicted"/>
<dbReference type="GO" id="GO:0015074">
    <property type="term" value="P:DNA integration"/>
    <property type="evidence" value="ECO:0007669"/>
    <property type="project" value="UniProtKB-KW"/>
</dbReference>
<dbReference type="EMBL" id="DAAWBK010000105">
    <property type="protein sequence ID" value="HAF7185543.1"/>
    <property type="molecule type" value="Genomic_DNA"/>
</dbReference>
<dbReference type="CDD" id="cd00796">
    <property type="entry name" value="INT_Rci_Hp1_C"/>
    <property type="match status" value="1"/>
</dbReference>
<dbReference type="Gene3D" id="1.10.443.10">
    <property type="entry name" value="Intergrase catalytic core"/>
    <property type="match status" value="1"/>
</dbReference>
<evidence type="ECO:0000256" key="2">
    <source>
        <dbReference type="ARBA" id="ARBA00023172"/>
    </source>
</evidence>
<dbReference type="GO" id="GO:0003677">
    <property type="term" value="F:DNA binding"/>
    <property type="evidence" value="ECO:0007669"/>
    <property type="project" value="InterPro"/>
</dbReference>
<reference evidence="5" key="2">
    <citation type="submission" date="2018-07" db="EMBL/GenBank/DDBJ databases">
        <authorList>
            <person name="Ashton P.M."/>
            <person name="Dallman T."/>
            <person name="Nair S."/>
            <person name="De Pinna E."/>
            <person name="Peters T."/>
            <person name="Grant K."/>
        </authorList>
    </citation>
    <scope>NUCLEOTIDE SEQUENCE</scope>
    <source>
        <strain evidence="4">161071</strain>
        <strain evidence="5">307234</strain>
    </source>
</reference>
<dbReference type="InterPro" id="IPR050090">
    <property type="entry name" value="Tyrosine_recombinase_XerCD"/>
</dbReference>
<evidence type="ECO:0000313" key="4">
    <source>
        <dbReference type="EMBL" id="EBU6389527.1"/>
    </source>
</evidence>
<sequence>MAIKKLDDGRYELDTRTGGRGSKRVRRIFNRKADAVAYEKYMLGKLGRNEWQVVSKADRRPLSEILELWYFCHGQALKNGEIENRQLLKTINDLGNPGVHEVNKRMLIIHRSRRLSQGISASTINRDMYRLSGMFSALIKLDDFSGENPMRGLPPLPEKNPGMTFLTTEEISDLLNVLKGDYRLVALLSLSTGGRWSEVSTLTAAQIAQRRVIFLETKNGKKRVVPISGELEKEIAENASASLFKVDYENFCRKLRKVKPDLPRGQATHVLRHTFASHFMMNGGNIIALQQILGHATIQQTMAYAHLAPDYLQNAVMLNPLKGGITV</sequence>
<accession>A0A5I0FUP2</accession>
<evidence type="ECO:0000259" key="3">
    <source>
        <dbReference type="PROSITE" id="PS51898"/>
    </source>
</evidence>
<feature type="domain" description="Tyr recombinase" evidence="3">
    <location>
        <begin position="161"/>
        <end position="317"/>
    </location>
</feature>
<dbReference type="AlphaFoldDB" id="A0A5I0FUP2"/>
<dbReference type="EMBL" id="DAAMKA010000051">
    <property type="protein sequence ID" value="HAC6989952.1"/>
    <property type="molecule type" value="Genomic_DNA"/>
</dbReference>
<keyword evidence="2" id="KW-0233">DNA recombination</keyword>
<dbReference type="PROSITE" id="PS51898">
    <property type="entry name" value="TYR_RECOMBINASE"/>
    <property type="match status" value="1"/>
</dbReference>
<dbReference type="InterPro" id="IPR002104">
    <property type="entry name" value="Integrase_catalytic"/>
</dbReference>
<dbReference type="SUPFAM" id="SSF56349">
    <property type="entry name" value="DNA breaking-rejoining enzymes"/>
    <property type="match status" value="1"/>
</dbReference>
<dbReference type="EMBL" id="AAHMAG010000007">
    <property type="protein sequence ID" value="EBX7088570.1"/>
    <property type="molecule type" value="Genomic_DNA"/>
</dbReference>
<evidence type="ECO:0000313" key="7">
    <source>
        <dbReference type="EMBL" id="HAF7185543.1"/>
    </source>
</evidence>
<dbReference type="InterPro" id="IPR013762">
    <property type="entry name" value="Integrase-like_cat_sf"/>
</dbReference>